<keyword evidence="2" id="KW-0479">Metal-binding</keyword>
<dbReference type="Gene3D" id="3.30.160.60">
    <property type="entry name" value="Classic Zinc Finger"/>
    <property type="match status" value="1"/>
</dbReference>
<keyword evidence="6" id="KW-0539">Nucleus</keyword>
<feature type="compositionally biased region" description="Basic and acidic residues" evidence="8">
    <location>
        <begin position="814"/>
        <end position="846"/>
    </location>
</feature>
<feature type="region of interest" description="Disordered" evidence="8">
    <location>
        <begin position="693"/>
        <end position="737"/>
    </location>
</feature>
<feature type="compositionally biased region" description="Low complexity" evidence="8">
    <location>
        <begin position="273"/>
        <end position="288"/>
    </location>
</feature>
<feature type="region of interest" description="Disordered" evidence="8">
    <location>
        <begin position="206"/>
        <end position="339"/>
    </location>
</feature>
<dbReference type="SMART" id="SM00355">
    <property type="entry name" value="ZnF_C2H2"/>
    <property type="match status" value="16"/>
</dbReference>
<comment type="subcellular location">
    <subcellularLocation>
        <location evidence="1">Nucleus</location>
    </subcellularLocation>
</comment>
<evidence type="ECO:0000256" key="4">
    <source>
        <dbReference type="ARBA" id="ARBA00022771"/>
    </source>
</evidence>
<keyword evidence="4 7" id="KW-0863">Zinc-finger</keyword>
<accession>A0ABN7SXF8</accession>
<gene>
    <name evidence="10" type="ORF">OKIOD_LOCUS13370</name>
</gene>
<feature type="compositionally biased region" description="Polar residues" evidence="8">
    <location>
        <begin position="325"/>
        <end position="335"/>
    </location>
</feature>
<feature type="compositionally biased region" description="Polar residues" evidence="8">
    <location>
        <begin position="292"/>
        <end position="301"/>
    </location>
</feature>
<feature type="domain" description="C2H2-type" evidence="9">
    <location>
        <begin position="469"/>
        <end position="496"/>
    </location>
</feature>
<dbReference type="InterPro" id="IPR013087">
    <property type="entry name" value="Znf_C2H2_type"/>
</dbReference>
<dbReference type="PROSITE" id="PS50157">
    <property type="entry name" value="ZINC_FINGER_C2H2_2"/>
    <property type="match status" value="2"/>
</dbReference>
<evidence type="ECO:0000259" key="9">
    <source>
        <dbReference type="PROSITE" id="PS50157"/>
    </source>
</evidence>
<sequence length="1537" mass="175387">MLIECLFCDKRDNQENFLKHLKKDHKIEEFLLQATNGYFVEKQCRECGLAGAENIHKNDDQLENCRKLQTHLKSFGISPCIPPEGYSHPTPENFEGQEEEYDWVGDLYSRLAEAVKLAKKCPLCGLIPKSSKKIEKKIKQHIISRHKIAIYPCRDEINCDFESPWPAELAEHVEEVHRRQITEAEEQGTLYPISVRKENIRKELEKFFTKRNDRQGKSKRKSKTEEPPSLTPLEEISSSRKSALVKNQAKEKSQEKIGKSQKPIQPENQPKETSTPTSNSTSSSSSNPEPANISQPQTSEQKIPEEDDMALDEVIILTPRENPRLTRNQSKPEPSSSDRVKCPFCEMVVTRRGIVQHVGYSHALHSEKFRKDKAYKDILPYKCLSCKLQFAGKESMRKHYNSRGKTKSMCKRPERDDTDLVDPAKNIEYNCPFPKCPFVGKLQLILNHLFRHPAMNVKFRTKKSSLLPVKCHACNFHFTQRSSLQKHIEMNRCERNQMMVQEQEKRKNRDHLHPCPFKCGRLYTSKDKLDEHIEKHHEKEKEVESRIVSQSGSLLKQLKRDPESGKLICPFPECSAVIAKSFSLLSSHIRKCHTRDEYAVFRIIPTTDCPYVCQKCSWAFTEGQIKNHFHQVAAVCTRNKKTRDEIIRKGLDESIVLQFVEPKVVVQEAVDETPQQRIERIFQEKRKISREKEVKDIPAPVEESTEETPNISEKIANENNSNSESQVGEAKRGSSERVVPSLNLVPLLEAKIEPNSSAENLELSDSENEDDTESQQKEDIEENATNDEPTIDKERKRSGHVKIDLSPENTDIPTESREMLKRPREDDAEEVINRTEKEDETGKTEEEANTVANPEVQDQLPVRELVDPVKIIKTNPDEQTQPLTIPLTPIKTPKDKDTIEESVQPPSKKQRMEVDEPIIEAPEASPGQEAVIIEPEQAGTEQEQIEKKPVPVVSENILEPEPIEKIVSPEVETRKSPEEIIKASFPSFETYKFKCCVENACDVQCDTLSELTSHVQIDHSTSDYIRFRATTRYFNFQCQDCGYRSQSQEQHDRHKAPGQVKNCRKFKAFRFNFGISMESDGLPILALNLSETAPEDKKVEILEKCEICSLIFPDQKNLFGHLIESHGIEEYYRIRSSKKARLSFKCDKCSWFFPSAEFSHSSVLCTAQKTITKEIDGDGHECPFCKITLNGKELLHHVDEEHQDFQIIFRLKESKLLKIKCSKCGFHFISNHEKEQHHQKQQCKMNIQAKRDFFTALDGPADEPADLPKTPEPTPPKQANPIPSPKGSIASNSKSPHLILPNLNISSGLSPNLSAVSPTNLASISPTLSIPKKSQQLNSFPFNNQNLQQHQALANALHASFQAHQASSAQNNQQNNPLQFLNQRQNQQYLNTNIPVPNFLTAAQTPVSQGPVNRQILQLDQPNRYGNSVLGTCSYCFVPMRSRQEMVRHASSMQDCLTFAQTCQRASRVPCPYCGEEISGDSKILQNHIQANHSQFYHQFRHMKSVALPFQCIKCNGSFGEMLLLQIHTQSCGINLS</sequence>
<feature type="compositionally biased region" description="Acidic residues" evidence="8">
    <location>
        <begin position="762"/>
        <end position="785"/>
    </location>
</feature>
<organism evidence="10 11">
    <name type="scientific">Oikopleura dioica</name>
    <name type="common">Tunicate</name>
    <dbReference type="NCBI Taxonomy" id="34765"/>
    <lineage>
        <taxon>Eukaryota</taxon>
        <taxon>Metazoa</taxon>
        <taxon>Chordata</taxon>
        <taxon>Tunicata</taxon>
        <taxon>Appendicularia</taxon>
        <taxon>Copelata</taxon>
        <taxon>Oikopleuridae</taxon>
        <taxon>Oikopleura</taxon>
    </lineage>
</organism>
<feature type="region of interest" description="Disordered" evidence="8">
    <location>
        <begin position="1257"/>
        <end position="1295"/>
    </location>
</feature>
<reference evidence="10 11" key="1">
    <citation type="submission" date="2021-04" db="EMBL/GenBank/DDBJ databases">
        <authorList>
            <person name="Bliznina A."/>
        </authorList>
    </citation>
    <scope>NUCLEOTIDE SEQUENCE [LARGE SCALE GENOMIC DNA]</scope>
</reference>
<dbReference type="EMBL" id="OU015567">
    <property type="protein sequence ID" value="CAG5110178.1"/>
    <property type="molecule type" value="Genomic_DNA"/>
</dbReference>
<dbReference type="InterPro" id="IPR050888">
    <property type="entry name" value="ZnF_C2H2-type_TF"/>
</dbReference>
<feature type="compositionally biased region" description="Low complexity" evidence="8">
    <location>
        <begin position="227"/>
        <end position="236"/>
    </location>
</feature>
<evidence type="ECO:0000256" key="7">
    <source>
        <dbReference type="PROSITE-ProRule" id="PRU00042"/>
    </source>
</evidence>
<feature type="domain" description="C2H2-type" evidence="9">
    <location>
        <begin position="513"/>
        <end position="542"/>
    </location>
</feature>
<feature type="compositionally biased region" description="Polar residues" evidence="8">
    <location>
        <begin position="262"/>
        <end position="272"/>
    </location>
</feature>
<feature type="compositionally biased region" description="Pro residues" evidence="8">
    <location>
        <begin position="1270"/>
        <end position="1284"/>
    </location>
</feature>
<dbReference type="PROSITE" id="PS00028">
    <property type="entry name" value="ZINC_FINGER_C2H2_1"/>
    <property type="match status" value="2"/>
</dbReference>
<feature type="compositionally biased region" description="Basic and acidic residues" evidence="8">
    <location>
        <begin position="206"/>
        <end position="216"/>
    </location>
</feature>
<evidence type="ECO:0000256" key="5">
    <source>
        <dbReference type="ARBA" id="ARBA00022833"/>
    </source>
</evidence>
<evidence type="ECO:0000313" key="11">
    <source>
        <dbReference type="Proteomes" id="UP001158576"/>
    </source>
</evidence>
<dbReference type="PANTHER" id="PTHR24406">
    <property type="entry name" value="TRANSCRIPTIONAL REPRESSOR CTCFL-RELATED"/>
    <property type="match status" value="1"/>
</dbReference>
<evidence type="ECO:0000313" key="10">
    <source>
        <dbReference type="EMBL" id="CAG5110178.1"/>
    </source>
</evidence>
<keyword evidence="3" id="KW-0677">Repeat</keyword>
<evidence type="ECO:0000256" key="8">
    <source>
        <dbReference type="SAM" id="MobiDB-lite"/>
    </source>
</evidence>
<feature type="compositionally biased region" description="Basic and acidic residues" evidence="8">
    <location>
        <begin position="790"/>
        <end position="805"/>
    </location>
</feature>
<dbReference type="Proteomes" id="UP001158576">
    <property type="component" value="Chromosome 2"/>
</dbReference>
<name>A0ABN7SXF8_OIKDI</name>
<feature type="compositionally biased region" description="Polar residues" evidence="8">
    <location>
        <begin position="707"/>
        <end position="726"/>
    </location>
</feature>
<proteinExistence type="predicted"/>
<feature type="compositionally biased region" description="Basic and acidic residues" evidence="8">
    <location>
        <begin position="248"/>
        <end position="258"/>
    </location>
</feature>
<feature type="region of interest" description="Disordered" evidence="8">
    <location>
        <begin position="750"/>
        <end position="912"/>
    </location>
</feature>
<evidence type="ECO:0000256" key="6">
    <source>
        <dbReference type="ARBA" id="ARBA00023242"/>
    </source>
</evidence>
<evidence type="ECO:0000256" key="3">
    <source>
        <dbReference type="ARBA" id="ARBA00022737"/>
    </source>
</evidence>
<protein>
    <submittedName>
        <fullName evidence="10">Oidioi.mRNA.OKI2018_I69.chr2.g4605.t1.cds</fullName>
    </submittedName>
</protein>
<keyword evidence="11" id="KW-1185">Reference proteome</keyword>
<feature type="compositionally biased region" description="Low complexity" evidence="8">
    <location>
        <begin position="879"/>
        <end position="891"/>
    </location>
</feature>
<evidence type="ECO:0000256" key="2">
    <source>
        <dbReference type="ARBA" id="ARBA00022723"/>
    </source>
</evidence>
<evidence type="ECO:0000256" key="1">
    <source>
        <dbReference type="ARBA" id="ARBA00004123"/>
    </source>
</evidence>
<keyword evidence="5" id="KW-0862">Zinc</keyword>